<feature type="repeat" description="PPR" evidence="3">
    <location>
        <begin position="367"/>
        <end position="401"/>
    </location>
</feature>
<organism evidence="5 6">
    <name type="scientific">Juglans regia</name>
    <name type="common">English walnut</name>
    <dbReference type="NCBI Taxonomy" id="51240"/>
    <lineage>
        <taxon>Eukaryota</taxon>
        <taxon>Viridiplantae</taxon>
        <taxon>Streptophyta</taxon>
        <taxon>Embryophyta</taxon>
        <taxon>Tracheophyta</taxon>
        <taxon>Spermatophyta</taxon>
        <taxon>Magnoliopsida</taxon>
        <taxon>eudicotyledons</taxon>
        <taxon>Gunneridae</taxon>
        <taxon>Pentapetalae</taxon>
        <taxon>rosids</taxon>
        <taxon>fabids</taxon>
        <taxon>Fagales</taxon>
        <taxon>Juglandaceae</taxon>
        <taxon>Juglans</taxon>
    </lineage>
</organism>
<feature type="region of interest" description="Disordered" evidence="4">
    <location>
        <begin position="101"/>
        <end position="195"/>
    </location>
</feature>
<name>A0A833XMA1_JUGRE</name>
<feature type="repeat" description="PPR" evidence="3">
    <location>
        <begin position="508"/>
        <end position="542"/>
    </location>
</feature>
<dbReference type="Pfam" id="PF01535">
    <property type="entry name" value="PPR"/>
    <property type="match status" value="2"/>
</dbReference>
<dbReference type="InterPro" id="IPR002885">
    <property type="entry name" value="PPR_rpt"/>
</dbReference>
<evidence type="ECO:0000256" key="4">
    <source>
        <dbReference type="SAM" id="MobiDB-lite"/>
    </source>
</evidence>
<dbReference type="EMBL" id="LIHL02000005">
    <property type="protein sequence ID" value="KAF5469748.1"/>
    <property type="molecule type" value="Genomic_DNA"/>
</dbReference>
<dbReference type="InterPro" id="IPR044179">
    <property type="entry name" value="PPR5-like"/>
</dbReference>
<dbReference type="PANTHER" id="PTHR47874:SF6">
    <property type="entry name" value="PENTATRICOPEPTIDE REPEAT-CONTAINING PROTEIN"/>
    <property type="match status" value="1"/>
</dbReference>
<comment type="caution">
    <text evidence="5">The sequence shown here is derived from an EMBL/GenBank/DDBJ whole genome shotgun (WGS) entry which is preliminary data.</text>
</comment>
<evidence type="ECO:0008006" key="7">
    <source>
        <dbReference type="Google" id="ProtNLM"/>
    </source>
</evidence>
<evidence type="ECO:0000313" key="5">
    <source>
        <dbReference type="EMBL" id="KAF5469748.1"/>
    </source>
</evidence>
<feature type="repeat" description="PPR" evidence="3">
    <location>
        <begin position="438"/>
        <end position="472"/>
    </location>
</feature>
<dbReference type="AlphaFoldDB" id="A0A833XMA1"/>
<proteinExistence type="inferred from homology"/>
<dbReference type="PANTHER" id="PTHR47874">
    <property type="entry name" value="EXPRESSED PROTEIN"/>
    <property type="match status" value="1"/>
</dbReference>
<feature type="repeat" description="PPR" evidence="3">
    <location>
        <begin position="261"/>
        <end position="295"/>
    </location>
</feature>
<feature type="repeat" description="PPR" evidence="3">
    <location>
        <begin position="403"/>
        <end position="437"/>
    </location>
</feature>
<reference evidence="5" key="2">
    <citation type="submission" date="2020-03" db="EMBL/GenBank/DDBJ databases">
        <title>Walnut 2.0.</title>
        <authorList>
            <person name="Marrano A."/>
            <person name="Britton M."/>
            <person name="Zimin A.V."/>
            <person name="Zaini P.A."/>
            <person name="Workman R."/>
            <person name="Puiu D."/>
            <person name="Bianco L."/>
            <person name="Allen B.J."/>
            <person name="Troggio M."/>
            <person name="Leslie C.A."/>
            <person name="Timp W."/>
            <person name="Dendekar A."/>
            <person name="Salzberg S.L."/>
            <person name="Neale D.B."/>
        </authorList>
    </citation>
    <scope>NUCLEOTIDE SEQUENCE</scope>
    <source>
        <tissue evidence="5">Leaves</tissue>
    </source>
</reference>
<feature type="compositionally biased region" description="Low complexity" evidence="4">
    <location>
        <begin position="128"/>
        <end position="137"/>
    </location>
</feature>
<reference evidence="5" key="1">
    <citation type="submission" date="2015-10" db="EMBL/GenBank/DDBJ databases">
        <authorList>
            <person name="Martinez-Garcia P.J."/>
            <person name="Crepeau M.W."/>
            <person name="Puiu D."/>
            <person name="Gonzalez-Ibeas D."/>
            <person name="Whalen J."/>
            <person name="Stevens K."/>
            <person name="Paul R."/>
            <person name="Butterfield T."/>
            <person name="Britton M."/>
            <person name="Reagan R."/>
            <person name="Chakraborty S."/>
            <person name="Walawage S.L."/>
            <person name="Vasquez-Gross H.A."/>
            <person name="Cardeno C."/>
            <person name="Famula R."/>
            <person name="Pratt K."/>
            <person name="Kuruganti S."/>
            <person name="Aradhya M.K."/>
            <person name="Leslie C.A."/>
            <person name="Dandekar A.M."/>
            <person name="Salzberg S.L."/>
            <person name="Wegrzyn J.L."/>
            <person name="Langley C.H."/>
            <person name="Neale D.B."/>
        </authorList>
    </citation>
    <scope>NUCLEOTIDE SEQUENCE</scope>
    <source>
        <tissue evidence="5">Leaves</tissue>
    </source>
</reference>
<feature type="repeat" description="PPR" evidence="3">
    <location>
        <begin position="473"/>
        <end position="507"/>
    </location>
</feature>
<evidence type="ECO:0000256" key="1">
    <source>
        <dbReference type="ARBA" id="ARBA00007626"/>
    </source>
</evidence>
<keyword evidence="2" id="KW-0677">Repeat</keyword>
<feature type="repeat" description="PPR" evidence="3">
    <location>
        <begin position="543"/>
        <end position="577"/>
    </location>
</feature>
<dbReference type="InterPro" id="IPR011990">
    <property type="entry name" value="TPR-like_helical_dom_sf"/>
</dbReference>
<dbReference type="Pfam" id="PF13041">
    <property type="entry name" value="PPR_2"/>
    <property type="match status" value="4"/>
</dbReference>
<gene>
    <name evidence="5" type="ORF">F2P56_010312</name>
</gene>
<dbReference type="Gramene" id="Jr05_00470_p1">
    <property type="protein sequence ID" value="cds.Jr05_00470_p1"/>
    <property type="gene ID" value="Jr05_00470"/>
</dbReference>
<evidence type="ECO:0000313" key="6">
    <source>
        <dbReference type="Proteomes" id="UP000619265"/>
    </source>
</evidence>
<dbReference type="GO" id="GO:0003729">
    <property type="term" value="F:mRNA binding"/>
    <property type="evidence" value="ECO:0007669"/>
    <property type="project" value="InterPro"/>
</dbReference>
<comment type="similarity">
    <text evidence="1">Belongs to the PPR family. P subfamily.</text>
</comment>
<dbReference type="Gene3D" id="1.25.40.10">
    <property type="entry name" value="Tetratricopeptide repeat domain"/>
    <property type="match status" value="4"/>
</dbReference>
<dbReference type="Proteomes" id="UP000619265">
    <property type="component" value="Unassembled WGS sequence"/>
</dbReference>
<evidence type="ECO:0000256" key="2">
    <source>
        <dbReference type="ARBA" id="ARBA00022737"/>
    </source>
</evidence>
<accession>A0A833XMA1</accession>
<protein>
    <recommendedName>
        <fullName evidence="7">Pentatricopeptide repeat-containing protein At3g53170</fullName>
    </recommendedName>
</protein>
<evidence type="ECO:0000256" key="3">
    <source>
        <dbReference type="PROSITE-ProRule" id="PRU00708"/>
    </source>
</evidence>
<dbReference type="NCBIfam" id="TIGR00756">
    <property type="entry name" value="PPR"/>
    <property type="match status" value="7"/>
</dbReference>
<dbReference type="PROSITE" id="PS51375">
    <property type="entry name" value="PPR"/>
    <property type="match status" value="7"/>
</dbReference>
<sequence>MVFEHVANESLQKKLNGTEREITYAFVEKTKGGRGIGGETIFHQDLNFSHEKENCYHRSSPSRLSVSFRPRYRHESRRWQHSPARVFLVYVPFPCRRPRTPAHPIGLRRQQAPGSPLDPAAQANCQRSSTNSTSSSTPRLKMESQALAHAKLHSSSTRSTRLPRDHMHAPNPLKSSIQLSKRSPKSISDGLQKDSKKDLSRILRTDAAVEGIARKANSRKYKQLWPKAVLEALDEAIRENQWETALKIFGLLRQQHWYEARCQTYTKLLMMLGKCRQPAQASLLFEIMLSEGLRPTLDVYTALVSSYGQCGLLDKALSTLEDMKSISDCKPDIYTYSILISCCTKFHRFDLIGRIRAEMSYLGIECSTVTYNTIINGYGKGEMFELMEDTLTEMIESESCLPDIFTLNTFVRAYGKLGQIEKMEEWYNEFQLMGIQPDMKTFNILIKSYGKAGMYEKMRSVMYYMEKRFFSPTIVTFNTVIEVFGKAGNIEKMDTYFKKMKHQGIKPNAITYCSLVSAYSKAGHIVKVDSILRQVENSDVKLDTPFYNCIISAYGQTGDVERMGDLFLKMKDRGCKPDNVTFATMIQAYNAKGMNEAAEKLEKKRIAAEEKFGMNLIGW</sequence>